<dbReference type="EMBL" id="CP036281">
    <property type="protein sequence ID" value="QDU79637.1"/>
    <property type="molecule type" value="Genomic_DNA"/>
</dbReference>
<dbReference type="KEGG" id="plon:Pla110_13480"/>
<dbReference type="GO" id="GO:0016779">
    <property type="term" value="F:nucleotidyltransferase activity"/>
    <property type="evidence" value="ECO:0007669"/>
    <property type="project" value="InterPro"/>
</dbReference>
<reference evidence="2 3" key="1">
    <citation type="submission" date="2019-02" db="EMBL/GenBank/DDBJ databases">
        <title>Deep-cultivation of Planctomycetes and their phenomic and genomic characterization uncovers novel biology.</title>
        <authorList>
            <person name="Wiegand S."/>
            <person name="Jogler M."/>
            <person name="Boedeker C."/>
            <person name="Pinto D."/>
            <person name="Vollmers J."/>
            <person name="Rivas-Marin E."/>
            <person name="Kohn T."/>
            <person name="Peeters S.H."/>
            <person name="Heuer A."/>
            <person name="Rast P."/>
            <person name="Oberbeckmann S."/>
            <person name="Bunk B."/>
            <person name="Jeske O."/>
            <person name="Meyerdierks A."/>
            <person name="Storesund J.E."/>
            <person name="Kallscheuer N."/>
            <person name="Luecker S."/>
            <person name="Lage O.M."/>
            <person name="Pohl T."/>
            <person name="Merkel B.J."/>
            <person name="Hornburger P."/>
            <person name="Mueller R.-W."/>
            <person name="Bruemmer F."/>
            <person name="Labrenz M."/>
            <person name="Spormann A.M."/>
            <person name="Op den Camp H."/>
            <person name="Overmann J."/>
            <person name="Amann R."/>
            <person name="Jetten M.S.M."/>
            <person name="Mascher T."/>
            <person name="Medema M.H."/>
            <person name="Devos D.P."/>
            <person name="Kaster A.-K."/>
            <person name="Ovreas L."/>
            <person name="Rohde M."/>
            <person name="Galperin M.Y."/>
            <person name="Jogler C."/>
        </authorList>
    </citation>
    <scope>NUCLEOTIDE SEQUENCE [LARGE SCALE GENOMIC DNA]</scope>
    <source>
        <strain evidence="2 3">Pla110</strain>
    </source>
</reference>
<gene>
    <name evidence="2" type="ORF">Pla110_13480</name>
</gene>
<organism evidence="2 3">
    <name type="scientific">Polystyrenella longa</name>
    <dbReference type="NCBI Taxonomy" id="2528007"/>
    <lineage>
        <taxon>Bacteria</taxon>
        <taxon>Pseudomonadati</taxon>
        <taxon>Planctomycetota</taxon>
        <taxon>Planctomycetia</taxon>
        <taxon>Planctomycetales</taxon>
        <taxon>Planctomycetaceae</taxon>
        <taxon>Polystyrenella</taxon>
    </lineage>
</organism>
<dbReference type="InterPro" id="IPR043519">
    <property type="entry name" value="NT_sf"/>
</dbReference>
<feature type="domain" description="Polymerase nucleotidyl transferase" evidence="1">
    <location>
        <begin position="65"/>
        <end position="151"/>
    </location>
</feature>
<dbReference type="AlphaFoldDB" id="A0A518CK94"/>
<protein>
    <recommendedName>
        <fullName evidence="1">Polymerase nucleotidyl transferase domain-containing protein</fullName>
    </recommendedName>
</protein>
<name>A0A518CK94_9PLAN</name>
<evidence type="ECO:0000313" key="2">
    <source>
        <dbReference type="EMBL" id="QDU79637.1"/>
    </source>
</evidence>
<accession>A0A518CK94</accession>
<keyword evidence="3" id="KW-1185">Reference proteome</keyword>
<evidence type="ECO:0000259" key="1">
    <source>
        <dbReference type="Pfam" id="PF01909"/>
    </source>
</evidence>
<dbReference type="CDD" id="cd05403">
    <property type="entry name" value="NT_KNTase_like"/>
    <property type="match status" value="1"/>
</dbReference>
<evidence type="ECO:0000313" key="3">
    <source>
        <dbReference type="Proteomes" id="UP000317178"/>
    </source>
</evidence>
<sequence length="168" mass="17808">MGAPDFFRNVTGLNQINYRVDPNTFTMGGLGYGSYNAPRGIPQGLTKSQFDEAGSLIRSKTGHLGDDIVVQGSRAGGTAKATSDIDIGVRVSPDEFDGLVKARFGTPNPGSAKERTMLHAIQTGKIQAGEAGLRGLRRELQGKLGMDVDLSVIRRGGPFDQPPTIPVP</sequence>
<dbReference type="SUPFAM" id="SSF81301">
    <property type="entry name" value="Nucleotidyltransferase"/>
    <property type="match status" value="1"/>
</dbReference>
<proteinExistence type="predicted"/>
<dbReference type="Pfam" id="PF01909">
    <property type="entry name" value="NTP_transf_2"/>
    <property type="match status" value="1"/>
</dbReference>
<dbReference type="Proteomes" id="UP000317178">
    <property type="component" value="Chromosome"/>
</dbReference>
<dbReference type="InterPro" id="IPR002934">
    <property type="entry name" value="Polymerase_NTP_transf_dom"/>
</dbReference>